<name>E3GJ63_9FIRM</name>
<dbReference type="KEGG" id="elm:ELI_0684"/>
<gene>
    <name evidence="1" type="ordered locus">ELI_0684</name>
</gene>
<sequence>MYFEEKTPGMFLVSHGQKHQGCRLVLVVVIAAFISHNNLLAARDSIVAENSIGCCPLKGSKLFLVKRLYTSSTTKFSQA</sequence>
<accession>E3GJ63</accession>
<evidence type="ECO:0000313" key="2">
    <source>
        <dbReference type="Proteomes" id="UP000006873"/>
    </source>
</evidence>
<dbReference type="EMBL" id="CP002273">
    <property type="protein sequence ID" value="ADO35698.1"/>
    <property type="molecule type" value="Genomic_DNA"/>
</dbReference>
<dbReference type="RefSeq" id="WP_013379020.1">
    <property type="nucleotide sequence ID" value="NZ_CP132136.1"/>
</dbReference>
<dbReference type="Proteomes" id="UP000006873">
    <property type="component" value="Chromosome"/>
</dbReference>
<reference evidence="1 2" key="2">
    <citation type="journal article" date="2011" name="J. Bacteriol.">
        <title>Complete genome sequence of a carbon monoxide-utilizing acetogen, Eubacterium limosum KIST612.</title>
        <authorList>
            <person name="Roh H."/>
            <person name="Ko H.J."/>
            <person name="Kim D."/>
            <person name="Choi D.G."/>
            <person name="Park S."/>
            <person name="Kim S."/>
            <person name="Chang I.S."/>
            <person name="Choi I.G."/>
        </authorList>
    </citation>
    <scope>NUCLEOTIDE SEQUENCE [LARGE SCALE GENOMIC DNA]</scope>
    <source>
        <strain evidence="1 2">KIST612</strain>
    </source>
</reference>
<evidence type="ECO:0000313" key="1">
    <source>
        <dbReference type="EMBL" id="ADO35698.1"/>
    </source>
</evidence>
<proteinExistence type="predicted"/>
<protein>
    <submittedName>
        <fullName evidence="1">Uncharacterized protein</fullName>
    </submittedName>
</protein>
<dbReference type="HOGENOM" id="CLU_2600819_0_0_9"/>
<organism evidence="1 2">
    <name type="scientific">Eubacterium callanderi</name>
    <dbReference type="NCBI Taxonomy" id="53442"/>
    <lineage>
        <taxon>Bacteria</taxon>
        <taxon>Bacillati</taxon>
        <taxon>Bacillota</taxon>
        <taxon>Clostridia</taxon>
        <taxon>Eubacteriales</taxon>
        <taxon>Eubacteriaceae</taxon>
        <taxon>Eubacterium</taxon>
    </lineage>
</organism>
<keyword evidence="2" id="KW-1185">Reference proteome</keyword>
<reference key="1">
    <citation type="submission" date="2010-09" db="EMBL/GenBank/DDBJ databases">
        <authorList>
            <person name="Roh H."/>
            <person name="Ko H.-J."/>
            <person name="Kim D."/>
            <person name="Choi D.G."/>
            <person name="Park S."/>
            <person name="Kim S."/>
            <person name="Kim K.H."/>
            <person name="Chang I.S."/>
            <person name="Choi I.-G."/>
        </authorList>
    </citation>
    <scope>NUCLEOTIDE SEQUENCE</scope>
    <source>
        <strain>KIST612</strain>
    </source>
</reference>
<dbReference type="AlphaFoldDB" id="E3GJ63"/>